<comment type="caution">
    <text evidence="2">The sequence shown here is derived from an EMBL/GenBank/DDBJ whole genome shotgun (WGS) entry which is preliminary data.</text>
</comment>
<dbReference type="OrthoDB" id="157319at2157"/>
<feature type="transmembrane region" description="Helical" evidence="1">
    <location>
        <begin position="148"/>
        <end position="169"/>
    </location>
</feature>
<dbReference type="eggNOG" id="arCOG10704">
    <property type="taxonomic scope" value="Archaea"/>
</dbReference>
<sequence>MDEDAVDGTDTADETMQWRRDASTSRTVRLLWAFGVGTFFAAIGTVVCWRLYRLGSEAAGGPGGTVVLAFIAAFAATVLALAASSHTEAHLARIAEVLPIDAPAGTNLNRAIDAAVGTVVMGAVIGALMGIGRYVSQNELLAAGAGPFTGLAALLIPGALIALVLASFLQSVGAFDREEGTIYLYEPEQRIDLALVNAVSSRQIGDTAIVSLEYEQPDGQYVAGPRRIAVPPAIAVEIRAIVKTRRLRFSERVRRRLRGIGRRLRRLVGRRLRGIGRRLRRLIGR</sequence>
<dbReference type="Proteomes" id="UP000011618">
    <property type="component" value="Unassembled WGS sequence"/>
</dbReference>
<accession>L9Z0R3</accession>
<feature type="transmembrane region" description="Helical" evidence="1">
    <location>
        <begin position="64"/>
        <end position="83"/>
    </location>
</feature>
<dbReference type="EMBL" id="AOII01000042">
    <property type="protein sequence ID" value="ELY78768.1"/>
    <property type="molecule type" value="Genomic_DNA"/>
</dbReference>
<gene>
    <name evidence="2" type="ORF">C487_07392</name>
</gene>
<organism evidence="2 3">
    <name type="scientific">Natrinema pallidum DSM 3751</name>
    <dbReference type="NCBI Taxonomy" id="1227495"/>
    <lineage>
        <taxon>Archaea</taxon>
        <taxon>Methanobacteriati</taxon>
        <taxon>Methanobacteriota</taxon>
        <taxon>Stenosarchaea group</taxon>
        <taxon>Halobacteria</taxon>
        <taxon>Halobacteriales</taxon>
        <taxon>Natrialbaceae</taxon>
        <taxon>Natrinema</taxon>
    </lineage>
</organism>
<keyword evidence="1" id="KW-0472">Membrane</keyword>
<dbReference type="PATRIC" id="fig|1227495.3.peg.1482"/>
<keyword evidence="1" id="KW-1133">Transmembrane helix</keyword>
<proteinExistence type="predicted"/>
<dbReference type="RefSeq" id="WP_006185046.1">
    <property type="nucleotide sequence ID" value="NZ_AOII01000042.1"/>
</dbReference>
<feature type="transmembrane region" description="Helical" evidence="1">
    <location>
        <begin position="114"/>
        <end position="136"/>
    </location>
</feature>
<name>L9Z0R3_9EURY</name>
<evidence type="ECO:0000256" key="1">
    <source>
        <dbReference type="SAM" id="Phobius"/>
    </source>
</evidence>
<evidence type="ECO:0000313" key="2">
    <source>
        <dbReference type="EMBL" id="ELY78768.1"/>
    </source>
</evidence>
<protein>
    <submittedName>
        <fullName evidence="2">Uncharacterized protein</fullName>
    </submittedName>
</protein>
<evidence type="ECO:0000313" key="3">
    <source>
        <dbReference type="Proteomes" id="UP000011618"/>
    </source>
</evidence>
<keyword evidence="1" id="KW-0812">Transmembrane</keyword>
<reference evidence="2 3" key="1">
    <citation type="journal article" date="2014" name="PLoS Genet.">
        <title>Phylogenetically driven sequencing of extremely halophilic archaea reveals strategies for static and dynamic osmo-response.</title>
        <authorList>
            <person name="Becker E.A."/>
            <person name="Seitzer P.M."/>
            <person name="Tritt A."/>
            <person name="Larsen D."/>
            <person name="Krusor M."/>
            <person name="Yao A.I."/>
            <person name="Wu D."/>
            <person name="Madern D."/>
            <person name="Eisen J.A."/>
            <person name="Darling A.E."/>
            <person name="Facciotti M.T."/>
        </authorList>
    </citation>
    <scope>NUCLEOTIDE SEQUENCE [LARGE SCALE GENOMIC DNA]</scope>
    <source>
        <strain evidence="2 3">DSM 3751</strain>
    </source>
</reference>
<dbReference type="AlphaFoldDB" id="L9Z0R3"/>
<feature type="transmembrane region" description="Helical" evidence="1">
    <location>
        <begin position="30"/>
        <end position="52"/>
    </location>
</feature>